<evidence type="ECO:0000313" key="2">
    <source>
        <dbReference type="EMBL" id="TMV13093.1"/>
    </source>
</evidence>
<dbReference type="Pfam" id="PF05119">
    <property type="entry name" value="Terminase_4"/>
    <property type="match status" value="1"/>
</dbReference>
<evidence type="ECO:0000313" key="3">
    <source>
        <dbReference type="Proteomes" id="UP001191082"/>
    </source>
</evidence>
<keyword evidence="3" id="KW-1185">Reference proteome</keyword>
<accession>A0ABY2X9P6</accession>
<gene>
    <name evidence="2" type="ORF">FGK64_09940</name>
</gene>
<dbReference type="EMBL" id="VCPC01000002">
    <property type="protein sequence ID" value="TMV13093.1"/>
    <property type="molecule type" value="Genomic_DNA"/>
</dbReference>
<feature type="region of interest" description="Disordered" evidence="1">
    <location>
        <begin position="1"/>
        <end position="40"/>
    </location>
</feature>
<sequence length="156" mass="17330">MRGRKPKPTALKLIEGNPGKRPINGHEPKPSAARPTCPSHLSPTAKAEWKRLAGGLHRIGLLTQADRTALAAYCQAYGKWVEAEKKLAGTPTLLKMPSGYIQLSPWVTISNQHMELMAKYMVELGLTPSSRSRMRHTHPPRWAVARVQRKEPRGAN</sequence>
<dbReference type="NCBIfam" id="TIGR01558">
    <property type="entry name" value="sm_term_P27"/>
    <property type="match status" value="1"/>
</dbReference>
<name>A0ABY2X9P6_9RHOB</name>
<organism evidence="2 3">
    <name type="scientific">Arenibacterium halophilum</name>
    <dbReference type="NCBI Taxonomy" id="2583821"/>
    <lineage>
        <taxon>Bacteria</taxon>
        <taxon>Pseudomonadati</taxon>
        <taxon>Pseudomonadota</taxon>
        <taxon>Alphaproteobacteria</taxon>
        <taxon>Rhodobacterales</taxon>
        <taxon>Paracoccaceae</taxon>
        <taxon>Arenibacterium</taxon>
    </lineage>
</organism>
<protein>
    <submittedName>
        <fullName evidence="2">Phage terminase small subunit P27 family</fullName>
    </submittedName>
</protein>
<comment type="caution">
    <text evidence="2">The sequence shown here is derived from an EMBL/GenBank/DDBJ whole genome shotgun (WGS) entry which is preliminary data.</text>
</comment>
<dbReference type="RefSeq" id="WP_138863649.1">
    <property type="nucleotide sequence ID" value="NZ_VCPC01000002.1"/>
</dbReference>
<dbReference type="Proteomes" id="UP001191082">
    <property type="component" value="Unassembled WGS sequence"/>
</dbReference>
<reference evidence="2 3" key="1">
    <citation type="submission" date="2019-05" db="EMBL/GenBank/DDBJ databases">
        <title>Marivita sp. nov. isolated from sea sediment.</title>
        <authorList>
            <person name="Kim W."/>
        </authorList>
    </citation>
    <scope>NUCLEOTIDE SEQUENCE [LARGE SCALE GENOMIC DNA]</scope>
    <source>
        <strain evidence="2 3">CAU 1492</strain>
    </source>
</reference>
<proteinExistence type="predicted"/>
<dbReference type="InterPro" id="IPR006448">
    <property type="entry name" value="Phage_term_ssu_P27"/>
</dbReference>
<evidence type="ECO:0000256" key="1">
    <source>
        <dbReference type="SAM" id="MobiDB-lite"/>
    </source>
</evidence>